<dbReference type="InterPro" id="IPR027417">
    <property type="entry name" value="P-loop_NTPase"/>
</dbReference>
<name>A0A7S3UY53_9STRA</name>
<dbReference type="SMART" id="SM00173">
    <property type="entry name" value="RAS"/>
    <property type="match status" value="1"/>
</dbReference>
<gene>
    <name evidence="3" type="ORF">ASTO00021_LOCUS10537</name>
</gene>
<proteinExistence type="predicted"/>
<dbReference type="NCBIfam" id="TIGR00231">
    <property type="entry name" value="small_GTP"/>
    <property type="match status" value="1"/>
</dbReference>
<dbReference type="GO" id="GO:0007264">
    <property type="term" value="P:small GTPase-mediated signal transduction"/>
    <property type="evidence" value="ECO:0007669"/>
    <property type="project" value="InterPro"/>
</dbReference>
<dbReference type="PROSITE" id="PS51421">
    <property type="entry name" value="RAS"/>
    <property type="match status" value="1"/>
</dbReference>
<dbReference type="PRINTS" id="PR00449">
    <property type="entry name" value="RASTRNSFRMNG"/>
</dbReference>
<evidence type="ECO:0000256" key="2">
    <source>
        <dbReference type="ARBA" id="ARBA00023134"/>
    </source>
</evidence>
<evidence type="ECO:0000313" key="3">
    <source>
        <dbReference type="EMBL" id="CAE0440403.1"/>
    </source>
</evidence>
<organism evidence="3">
    <name type="scientific">Aplanochytrium stocchinoi</name>
    <dbReference type="NCBI Taxonomy" id="215587"/>
    <lineage>
        <taxon>Eukaryota</taxon>
        <taxon>Sar</taxon>
        <taxon>Stramenopiles</taxon>
        <taxon>Bigyra</taxon>
        <taxon>Labyrinthulomycetes</taxon>
        <taxon>Thraustochytrida</taxon>
        <taxon>Thraustochytriidae</taxon>
        <taxon>Aplanochytrium</taxon>
    </lineage>
</organism>
<dbReference type="InterPro" id="IPR005225">
    <property type="entry name" value="Small_GTP-bd"/>
</dbReference>
<protein>
    <submittedName>
        <fullName evidence="3">Uncharacterized protein</fullName>
    </submittedName>
</protein>
<dbReference type="GO" id="GO:0005525">
    <property type="term" value="F:GTP binding"/>
    <property type="evidence" value="ECO:0007669"/>
    <property type="project" value="UniProtKB-KW"/>
</dbReference>
<dbReference type="PANTHER" id="PTHR24072">
    <property type="entry name" value="RHO FAMILY GTPASE"/>
    <property type="match status" value="1"/>
</dbReference>
<keyword evidence="1" id="KW-0547">Nucleotide-binding</keyword>
<dbReference type="InterPro" id="IPR003578">
    <property type="entry name" value="Small_GTPase_Rho"/>
</dbReference>
<dbReference type="Gene3D" id="3.40.50.300">
    <property type="entry name" value="P-loop containing nucleotide triphosphate hydrolases"/>
    <property type="match status" value="1"/>
</dbReference>
<dbReference type="InterPro" id="IPR001806">
    <property type="entry name" value="Small_GTPase"/>
</dbReference>
<sequence length="150" mass="16812">MDIDADEIEDMKCVACGDAAVGKTCMLISFVENKFPEKYVPTVFDNHNLKMKVDETVTELAIWDTAGTEEYALIRPLSYSNTDVFLLIFSITDRKSLQNVKNFWVEEIMKESPGTTMFLVGTKLDLRSQAKDPTTVVSLKEGKAFADKLG</sequence>
<dbReference type="AlphaFoldDB" id="A0A7S3UY53"/>
<dbReference type="GO" id="GO:0003924">
    <property type="term" value="F:GTPase activity"/>
    <property type="evidence" value="ECO:0007669"/>
    <property type="project" value="InterPro"/>
</dbReference>
<keyword evidence="2" id="KW-0342">GTP-binding</keyword>
<dbReference type="PROSITE" id="PS51419">
    <property type="entry name" value="RAB"/>
    <property type="match status" value="1"/>
</dbReference>
<dbReference type="SUPFAM" id="SSF52540">
    <property type="entry name" value="P-loop containing nucleoside triphosphate hydrolases"/>
    <property type="match status" value="1"/>
</dbReference>
<reference evidence="3" key="1">
    <citation type="submission" date="2021-01" db="EMBL/GenBank/DDBJ databases">
        <authorList>
            <person name="Corre E."/>
            <person name="Pelletier E."/>
            <person name="Niang G."/>
            <person name="Scheremetjew M."/>
            <person name="Finn R."/>
            <person name="Kale V."/>
            <person name="Holt S."/>
            <person name="Cochrane G."/>
            <person name="Meng A."/>
            <person name="Brown T."/>
            <person name="Cohen L."/>
        </authorList>
    </citation>
    <scope>NUCLEOTIDE SEQUENCE</scope>
    <source>
        <strain evidence="3">GSBS06</strain>
    </source>
</reference>
<dbReference type="SMART" id="SM00175">
    <property type="entry name" value="RAB"/>
    <property type="match status" value="1"/>
</dbReference>
<dbReference type="FunFam" id="3.40.50.300:FF:001447">
    <property type="entry name" value="Ras-related protein Rab-1B"/>
    <property type="match status" value="1"/>
</dbReference>
<dbReference type="CDD" id="cd00157">
    <property type="entry name" value="Rho"/>
    <property type="match status" value="1"/>
</dbReference>
<accession>A0A7S3UY53</accession>
<dbReference type="Pfam" id="PF00071">
    <property type="entry name" value="Ras"/>
    <property type="match status" value="1"/>
</dbReference>
<dbReference type="EMBL" id="HBIN01013935">
    <property type="protein sequence ID" value="CAE0440403.1"/>
    <property type="molecule type" value="Transcribed_RNA"/>
</dbReference>
<dbReference type="SMART" id="SM00174">
    <property type="entry name" value="RHO"/>
    <property type="match status" value="1"/>
</dbReference>
<evidence type="ECO:0000256" key="1">
    <source>
        <dbReference type="ARBA" id="ARBA00022741"/>
    </source>
</evidence>
<dbReference type="PROSITE" id="PS51420">
    <property type="entry name" value="RHO"/>
    <property type="match status" value="1"/>
</dbReference>